<dbReference type="GO" id="GO:0043027">
    <property type="term" value="F:cysteine-type endopeptidase inhibitor activity involved in apoptotic process"/>
    <property type="evidence" value="ECO:0007669"/>
    <property type="project" value="TreeGrafter"/>
</dbReference>
<proteinExistence type="predicted"/>
<accession>A0A2C9LV44</accession>
<dbReference type="KEGG" id="bgt:106057130"/>
<sequence>MGERNSYERLIGNVTTKQCHHHGKPELCAPSGTEYVEPCQRMNDLHLSEHSENVERESAASTSEISPIVQATANMAEVSVSTASSKGSKDEAQSVDPERETLTMIGNGRPKYTEMASLVKRLKSFERCFNLIKSKEELAEAGFYYDADGNCTRCFECGIGLTNWQPSDDVWIEHAKFRKTCAWLLEKKGQKFIDDVAQIRDQMNEVSMRCKKCQRRNADVVYYKCGHMACYECAHRDRTLPCHECGQEICGRVEAKLSTLITG</sequence>
<dbReference type="PANTHER" id="PTHR10044:SF139">
    <property type="entry name" value="DEATH-ASSOCIATED INHIBITOR OF APOPTOSIS 2"/>
    <property type="match status" value="1"/>
</dbReference>
<dbReference type="STRING" id="6526.A0A2C9LV44"/>
<dbReference type="InterPro" id="IPR050784">
    <property type="entry name" value="IAP"/>
</dbReference>
<dbReference type="InterPro" id="IPR013083">
    <property type="entry name" value="Znf_RING/FYVE/PHD"/>
</dbReference>
<protein>
    <recommendedName>
        <fullName evidence="4">RING-type domain-containing protein</fullName>
    </recommendedName>
</protein>
<dbReference type="GO" id="GO:0005634">
    <property type="term" value="C:nucleus"/>
    <property type="evidence" value="ECO:0007669"/>
    <property type="project" value="TreeGrafter"/>
</dbReference>
<dbReference type="InterPro" id="IPR001370">
    <property type="entry name" value="BIR_rpt"/>
</dbReference>
<dbReference type="PANTHER" id="PTHR10044">
    <property type="entry name" value="INHIBITOR OF APOPTOSIS"/>
    <property type="match status" value="1"/>
</dbReference>
<dbReference type="AlphaFoldDB" id="A0A2C9LV44"/>
<name>A0A2C9LV44_BIOGL</name>
<evidence type="ECO:0000313" key="2">
    <source>
        <dbReference type="EnsemblMetazoa" id="BGLB035359-PC"/>
    </source>
</evidence>
<dbReference type="SMART" id="SM00238">
    <property type="entry name" value="BIR"/>
    <property type="match status" value="1"/>
</dbReference>
<dbReference type="Gene3D" id="3.30.40.10">
    <property type="entry name" value="Zinc/RING finger domain, C3HC4 (zinc finger)"/>
    <property type="match status" value="1"/>
</dbReference>
<dbReference type="Pfam" id="PF00653">
    <property type="entry name" value="BIR"/>
    <property type="match status" value="1"/>
</dbReference>
<organism evidence="2 3">
    <name type="scientific">Biomphalaria glabrata</name>
    <name type="common">Bloodfluke planorb</name>
    <name type="synonym">Freshwater snail</name>
    <dbReference type="NCBI Taxonomy" id="6526"/>
    <lineage>
        <taxon>Eukaryota</taxon>
        <taxon>Metazoa</taxon>
        <taxon>Spiralia</taxon>
        <taxon>Lophotrochozoa</taxon>
        <taxon>Mollusca</taxon>
        <taxon>Gastropoda</taxon>
        <taxon>Heterobranchia</taxon>
        <taxon>Euthyneura</taxon>
        <taxon>Panpulmonata</taxon>
        <taxon>Hygrophila</taxon>
        <taxon>Lymnaeoidea</taxon>
        <taxon>Planorbidae</taxon>
        <taxon>Biomphalaria</taxon>
    </lineage>
</organism>
<dbReference type="VEuPathDB" id="VectorBase:BGLAX_033726"/>
<gene>
    <name evidence="2" type="primary">106057130</name>
</gene>
<feature type="compositionally biased region" description="Basic and acidic residues" evidence="1">
    <location>
        <begin position="87"/>
        <end position="98"/>
    </location>
</feature>
<dbReference type="PROSITE" id="PS50143">
    <property type="entry name" value="BIR_REPEAT_2"/>
    <property type="match status" value="1"/>
</dbReference>
<dbReference type="CDD" id="cd00022">
    <property type="entry name" value="BIR"/>
    <property type="match status" value="1"/>
</dbReference>
<dbReference type="Gene3D" id="1.10.1170.10">
    <property type="entry name" value="Inhibitor Of Apoptosis Protein (2mihbC-IAP-1), Chain A"/>
    <property type="match status" value="1"/>
</dbReference>
<evidence type="ECO:0008006" key="4">
    <source>
        <dbReference type="Google" id="ProtNLM"/>
    </source>
</evidence>
<dbReference type="GO" id="GO:0005737">
    <property type="term" value="C:cytoplasm"/>
    <property type="evidence" value="ECO:0007669"/>
    <property type="project" value="TreeGrafter"/>
</dbReference>
<feature type="region of interest" description="Disordered" evidence="1">
    <location>
        <begin position="79"/>
        <end position="98"/>
    </location>
</feature>
<dbReference type="EnsemblMetazoa" id="BGLB035359-RC">
    <property type="protein sequence ID" value="BGLB035359-PC"/>
    <property type="gene ID" value="BGLB035359"/>
</dbReference>
<dbReference type="GO" id="GO:0051726">
    <property type="term" value="P:regulation of cell cycle"/>
    <property type="evidence" value="ECO:0007669"/>
    <property type="project" value="TreeGrafter"/>
</dbReference>
<evidence type="ECO:0000313" key="3">
    <source>
        <dbReference type="Proteomes" id="UP000076420"/>
    </source>
</evidence>
<reference evidence="2" key="1">
    <citation type="submission" date="2020-05" db="UniProtKB">
        <authorList>
            <consortium name="EnsemblMetazoa"/>
        </authorList>
    </citation>
    <scope>IDENTIFICATION</scope>
    <source>
        <strain evidence="2">BB02</strain>
    </source>
</reference>
<dbReference type="Proteomes" id="UP000076420">
    <property type="component" value="Unassembled WGS sequence"/>
</dbReference>
<dbReference type="SUPFAM" id="SSF57924">
    <property type="entry name" value="Inhibitor of apoptosis (IAP) repeat"/>
    <property type="match status" value="1"/>
</dbReference>
<dbReference type="VEuPathDB" id="VectorBase:BGLB035359"/>
<dbReference type="GO" id="GO:0043066">
    <property type="term" value="P:negative regulation of apoptotic process"/>
    <property type="evidence" value="ECO:0007669"/>
    <property type="project" value="TreeGrafter"/>
</dbReference>
<evidence type="ECO:0000256" key="1">
    <source>
        <dbReference type="SAM" id="MobiDB-lite"/>
    </source>
</evidence>